<evidence type="ECO:0000313" key="4">
    <source>
        <dbReference type="Proteomes" id="UP000023152"/>
    </source>
</evidence>
<feature type="domain" description="RNB" evidence="1">
    <location>
        <begin position="314"/>
        <end position="373"/>
    </location>
</feature>
<evidence type="ECO:0000313" key="3">
    <source>
        <dbReference type="EMBL" id="ETO35326.1"/>
    </source>
</evidence>
<feature type="domain" description="CSD2" evidence="2">
    <location>
        <begin position="231"/>
        <end position="283"/>
    </location>
</feature>
<dbReference type="PANTHER" id="PTHR23355">
    <property type="entry name" value="RIBONUCLEASE"/>
    <property type="match status" value="1"/>
</dbReference>
<proteinExistence type="predicted"/>
<dbReference type="AlphaFoldDB" id="X6PAZ9"/>
<dbReference type="OrthoDB" id="372421at2759"/>
<sequence>MFRRSERTIDDYLKKEELELAFLKGVPDKEYLSTRRANKETNKKWQQGHDYWKSMCLATSLNDLENYSVDHRFKSSYIRYVASNKGMDESKTEKQSIPIREMNVYEPTCDRIGSHVQKTDILAHVIHTISNVTSKIKLSWISIFILISSISNVCLELFFEMEYIDAIVAICNTISNELNPCLCYLLDYSSEMPVRTYHWYNARWQIKLKQKRKMFIICDDIVAVQLLQDADEQKNDNKAKTVKGKVETQQVNNLMLPYGHYNQTIGKTGDFEVQTQCLLIEHNILNTNLWSDAVLQCLPRNVEIPESERNNLKRRDIRHLCVFSVDPLGCTDIDDALHCLELDNGSLEIGVHIADVAFYVKNGTPLDNEASKRYIAYLVD</sequence>
<dbReference type="InterPro" id="IPR001900">
    <property type="entry name" value="RNase_II/R"/>
</dbReference>
<dbReference type="GO" id="GO:0000175">
    <property type="term" value="F:3'-5'-RNA exonuclease activity"/>
    <property type="evidence" value="ECO:0007669"/>
    <property type="project" value="TreeGrafter"/>
</dbReference>
<dbReference type="Pfam" id="PF00773">
    <property type="entry name" value="RNB"/>
    <property type="match status" value="1"/>
</dbReference>
<dbReference type="PANTHER" id="PTHR23355:SF9">
    <property type="entry name" value="DIS3-LIKE EXONUCLEASE 2"/>
    <property type="match status" value="1"/>
</dbReference>
<dbReference type="InterPro" id="IPR050180">
    <property type="entry name" value="RNR_Ribonuclease"/>
</dbReference>
<organism evidence="3 4">
    <name type="scientific">Reticulomyxa filosa</name>
    <dbReference type="NCBI Taxonomy" id="46433"/>
    <lineage>
        <taxon>Eukaryota</taxon>
        <taxon>Sar</taxon>
        <taxon>Rhizaria</taxon>
        <taxon>Retaria</taxon>
        <taxon>Foraminifera</taxon>
        <taxon>Monothalamids</taxon>
        <taxon>Reticulomyxidae</taxon>
        <taxon>Reticulomyxa</taxon>
    </lineage>
</organism>
<dbReference type="InterPro" id="IPR012340">
    <property type="entry name" value="NA-bd_OB-fold"/>
</dbReference>
<dbReference type="Proteomes" id="UP000023152">
    <property type="component" value="Unassembled WGS sequence"/>
</dbReference>
<dbReference type="GO" id="GO:0003723">
    <property type="term" value="F:RNA binding"/>
    <property type="evidence" value="ECO:0007669"/>
    <property type="project" value="InterPro"/>
</dbReference>
<dbReference type="InterPro" id="IPR041505">
    <property type="entry name" value="Dis3_CSD2"/>
</dbReference>
<dbReference type="SUPFAM" id="SSF50249">
    <property type="entry name" value="Nucleic acid-binding proteins"/>
    <property type="match status" value="1"/>
</dbReference>
<dbReference type="GO" id="GO:0006402">
    <property type="term" value="P:mRNA catabolic process"/>
    <property type="evidence" value="ECO:0007669"/>
    <property type="project" value="TreeGrafter"/>
</dbReference>
<comment type="caution">
    <text evidence="3">The sequence shown here is derived from an EMBL/GenBank/DDBJ whole genome shotgun (WGS) entry which is preliminary data.</text>
</comment>
<keyword evidence="4" id="KW-1185">Reference proteome</keyword>
<evidence type="ECO:0000259" key="1">
    <source>
        <dbReference type="Pfam" id="PF00773"/>
    </source>
</evidence>
<dbReference type="EMBL" id="ASPP01001719">
    <property type="protein sequence ID" value="ETO35326.1"/>
    <property type="molecule type" value="Genomic_DNA"/>
</dbReference>
<dbReference type="Pfam" id="PF17849">
    <property type="entry name" value="OB_Dis3"/>
    <property type="match status" value="1"/>
</dbReference>
<evidence type="ECO:0000259" key="2">
    <source>
        <dbReference type="Pfam" id="PF17849"/>
    </source>
</evidence>
<protein>
    <submittedName>
        <fullName evidence="3">Ribonuclease</fullName>
    </submittedName>
</protein>
<reference evidence="3 4" key="1">
    <citation type="journal article" date="2013" name="Curr. Biol.">
        <title>The Genome of the Foraminiferan Reticulomyxa filosa.</title>
        <authorList>
            <person name="Glockner G."/>
            <person name="Hulsmann N."/>
            <person name="Schleicher M."/>
            <person name="Noegel A.A."/>
            <person name="Eichinger L."/>
            <person name="Gallinger C."/>
            <person name="Pawlowski J."/>
            <person name="Sierra R."/>
            <person name="Euteneuer U."/>
            <person name="Pillet L."/>
            <person name="Moustafa A."/>
            <person name="Platzer M."/>
            <person name="Groth M."/>
            <person name="Szafranski K."/>
            <person name="Schliwa M."/>
        </authorList>
    </citation>
    <scope>NUCLEOTIDE SEQUENCE [LARGE SCALE GENOMIC DNA]</scope>
</reference>
<gene>
    <name evidence="3" type="ORF">RFI_01737</name>
</gene>
<name>X6PAZ9_RETFI</name>
<accession>X6PAZ9</accession>